<dbReference type="Proteomes" id="UP001596022">
    <property type="component" value="Unassembled WGS sequence"/>
</dbReference>
<sequence>MSMLSDRDLIKVIREKDVVLPFLVENCKGATIDLTLDPMVKRYKADDPIILGQEMTDNQYEKISLDRVDFWLAPNETVLIQTNEYIKVPNDKTARIYERYSIKSLGLLVSPAHYINPGYRGKISLTLTNHSSVPVKLTPGIKICQFGLFELTSLPLAPYEKQNAKYMDAKNVSISRLHLDKEIQDFLKNQGVKKVSDQLAHDLGEHLMSRIKKAAKELADFAKKEYKPRNP</sequence>
<protein>
    <submittedName>
        <fullName evidence="3">dCTP deaminase</fullName>
        <ecNumber evidence="3">3.5.4.13</ecNumber>
    </submittedName>
</protein>
<dbReference type="Pfam" id="PF22769">
    <property type="entry name" value="DCD"/>
    <property type="match status" value="1"/>
</dbReference>
<dbReference type="EC" id="3.5.4.13" evidence="3"/>
<dbReference type="InterPro" id="IPR036157">
    <property type="entry name" value="dUTPase-like_sf"/>
</dbReference>
<evidence type="ECO:0000256" key="1">
    <source>
        <dbReference type="ARBA" id="ARBA00022801"/>
    </source>
</evidence>
<evidence type="ECO:0000313" key="3">
    <source>
        <dbReference type="EMBL" id="MFC4618554.1"/>
    </source>
</evidence>
<gene>
    <name evidence="3" type="primary">dcd</name>
    <name evidence="3" type="ORF">ACFO4N_07370</name>
</gene>
<name>A0ABV9GJS9_9BACL</name>
<dbReference type="Gene3D" id="2.70.40.10">
    <property type="match status" value="1"/>
</dbReference>
<organism evidence="3 4">
    <name type="scientific">Camelliibacillus cellulosilyticus</name>
    <dbReference type="NCBI Taxonomy" id="2174486"/>
    <lineage>
        <taxon>Bacteria</taxon>
        <taxon>Bacillati</taxon>
        <taxon>Bacillota</taxon>
        <taxon>Bacilli</taxon>
        <taxon>Bacillales</taxon>
        <taxon>Sporolactobacillaceae</taxon>
        <taxon>Camelliibacillus</taxon>
    </lineage>
</organism>
<dbReference type="InterPro" id="IPR033704">
    <property type="entry name" value="dUTPase_trimeric"/>
</dbReference>
<dbReference type="PANTHER" id="PTHR42680:SF3">
    <property type="entry name" value="DCTP DEAMINASE"/>
    <property type="match status" value="1"/>
</dbReference>
<dbReference type="PANTHER" id="PTHR42680">
    <property type="entry name" value="DCTP DEAMINASE"/>
    <property type="match status" value="1"/>
</dbReference>
<dbReference type="EMBL" id="JBHSFW010000002">
    <property type="protein sequence ID" value="MFC4618554.1"/>
    <property type="molecule type" value="Genomic_DNA"/>
</dbReference>
<comment type="caution">
    <text evidence="3">The sequence shown here is derived from an EMBL/GenBank/DDBJ whole genome shotgun (WGS) entry which is preliminary data.</text>
</comment>
<dbReference type="SUPFAM" id="SSF51283">
    <property type="entry name" value="dUTPase-like"/>
    <property type="match status" value="1"/>
</dbReference>
<dbReference type="NCBIfam" id="TIGR02274">
    <property type="entry name" value="dCTP_deam"/>
    <property type="match status" value="1"/>
</dbReference>
<dbReference type="InterPro" id="IPR011962">
    <property type="entry name" value="dCTP_deaminase"/>
</dbReference>
<dbReference type="CDD" id="cd07557">
    <property type="entry name" value="trimeric_dUTPase"/>
    <property type="match status" value="1"/>
</dbReference>
<proteinExistence type="predicted"/>
<keyword evidence="2" id="KW-0546">Nucleotide metabolism</keyword>
<reference evidence="4" key="1">
    <citation type="journal article" date="2019" name="Int. J. Syst. Evol. Microbiol.">
        <title>The Global Catalogue of Microorganisms (GCM) 10K type strain sequencing project: providing services to taxonomists for standard genome sequencing and annotation.</title>
        <authorList>
            <consortium name="The Broad Institute Genomics Platform"/>
            <consortium name="The Broad Institute Genome Sequencing Center for Infectious Disease"/>
            <person name="Wu L."/>
            <person name="Ma J."/>
        </authorList>
    </citation>
    <scope>NUCLEOTIDE SEQUENCE [LARGE SCALE GENOMIC DNA]</scope>
    <source>
        <strain evidence="4">CGMCC 1.16306</strain>
    </source>
</reference>
<dbReference type="GO" id="GO:0008829">
    <property type="term" value="F:dCTP deaminase activity"/>
    <property type="evidence" value="ECO:0007669"/>
    <property type="project" value="UniProtKB-EC"/>
</dbReference>
<keyword evidence="1 3" id="KW-0378">Hydrolase</keyword>
<keyword evidence="4" id="KW-1185">Reference proteome</keyword>
<dbReference type="RefSeq" id="WP_376845601.1">
    <property type="nucleotide sequence ID" value="NZ_JBHSFW010000002.1"/>
</dbReference>
<accession>A0ABV9GJS9</accession>
<evidence type="ECO:0000313" key="4">
    <source>
        <dbReference type="Proteomes" id="UP001596022"/>
    </source>
</evidence>
<evidence type="ECO:0000256" key="2">
    <source>
        <dbReference type="ARBA" id="ARBA00023080"/>
    </source>
</evidence>